<comment type="caution">
    <text evidence="1">The sequence shown here is derived from an EMBL/GenBank/DDBJ whole genome shotgun (WGS) entry which is preliminary data.</text>
</comment>
<dbReference type="Proteomes" id="UP001301216">
    <property type="component" value="Unassembled WGS sequence"/>
</dbReference>
<dbReference type="InterPro" id="IPR021283">
    <property type="entry name" value="Phage_Wedge1"/>
</dbReference>
<proteinExistence type="predicted"/>
<keyword evidence="2" id="KW-1185">Reference proteome</keyword>
<dbReference type="Pfam" id="PF11041">
    <property type="entry name" value="Phage_Wedge1"/>
    <property type="match status" value="1"/>
</dbReference>
<evidence type="ECO:0000313" key="2">
    <source>
        <dbReference type="Proteomes" id="UP001301216"/>
    </source>
</evidence>
<name>A0ABT3QUF1_9HYPH</name>
<dbReference type="RefSeq" id="WP_265986992.1">
    <property type="nucleotide sequence ID" value="NZ_JAPHAV010000023.1"/>
</dbReference>
<accession>A0ABT3QUF1</accession>
<evidence type="ECO:0000313" key="1">
    <source>
        <dbReference type="EMBL" id="MCX2699267.1"/>
    </source>
</evidence>
<organism evidence="1 2">
    <name type="scientific">Ochrobactrum chromiisoli</name>
    <dbReference type="NCBI Taxonomy" id="2993941"/>
    <lineage>
        <taxon>Bacteria</taxon>
        <taxon>Pseudomonadati</taxon>
        <taxon>Pseudomonadota</taxon>
        <taxon>Alphaproteobacteria</taxon>
        <taxon>Hyphomicrobiales</taxon>
        <taxon>Brucellaceae</taxon>
        <taxon>Brucella/Ochrobactrum group</taxon>
        <taxon>Ochrobactrum</taxon>
    </lineage>
</organism>
<reference evidence="1 2" key="1">
    <citation type="submission" date="2022-11" db="EMBL/GenBank/DDBJ databases">
        <title>Brucella sp. YY2X, whole genome shotgun sequencing project.</title>
        <authorList>
            <person name="Yang Y."/>
        </authorList>
    </citation>
    <scope>NUCLEOTIDE SEQUENCE [LARGE SCALE GENOMIC DNA]</scope>
    <source>
        <strain evidence="1 2">YY2X</strain>
    </source>
</reference>
<sequence>MTEKYLDLIPNWNREKPKFNATISALVEPLAGGQAFVSQLPMDFDLDVAIGSQLDVVGEWVGRTRYVSIPIANVWFSFDIEGIGFDQGAWKGPYDLDANMSRLDDDNYRILLRAKIAANQWDGTLPGARDVLDPVFGDGTHVFIQDHMDMSMTIGISGKIPSAVTLALLAGGYIPLKPSGVRVNYLVVSEDETAMFGFDVQSNLIDGFDQGSWGKPPI</sequence>
<gene>
    <name evidence="1" type="ORF">OPR82_21415</name>
</gene>
<dbReference type="EMBL" id="JAPHAV010000023">
    <property type="protein sequence ID" value="MCX2699267.1"/>
    <property type="molecule type" value="Genomic_DNA"/>
</dbReference>
<protein>
    <submittedName>
        <fullName evidence="1">DUF2612 domain-containing protein</fullName>
    </submittedName>
</protein>